<comment type="caution">
    <text evidence="2">The sequence shown here is derived from an EMBL/GenBank/DDBJ whole genome shotgun (WGS) entry which is preliminary data.</text>
</comment>
<feature type="region of interest" description="Disordered" evidence="1">
    <location>
        <begin position="1"/>
        <end position="38"/>
    </location>
</feature>
<dbReference type="Proteomes" id="UP000245207">
    <property type="component" value="Unassembled WGS sequence"/>
</dbReference>
<gene>
    <name evidence="2" type="ORF">CTI12_AA089430</name>
</gene>
<organism evidence="2 3">
    <name type="scientific">Artemisia annua</name>
    <name type="common">Sweet wormwood</name>
    <dbReference type="NCBI Taxonomy" id="35608"/>
    <lineage>
        <taxon>Eukaryota</taxon>
        <taxon>Viridiplantae</taxon>
        <taxon>Streptophyta</taxon>
        <taxon>Embryophyta</taxon>
        <taxon>Tracheophyta</taxon>
        <taxon>Spermatophyta</taxon>
        <taxon>Magnoliopsida</taxon>
        <taxon>eudicotyledons</taxon>
        <taxon>Gunneridae</taxon>
        <taxon>Pentapetalae</taxon>
        <taxon>asterids</taxon>
        <taxon>campanulids</taxon>
        <taxon>Asterales</taxon>
        <taxon>Asteraceae</taxon>
        <taxon>Asteroideae</taxon>
        <taxon>Anthemideae</taxon>
        <taxon>Artemisiinae</taxon>
        <taxon>Artemisia</taxon>
    </lineage>
</organism>
<reference evidence="2 3" key="1">
    <citation type="journal article" date="2018" name="Mol. Plant">
        <title>The genome of Artemisia annua provides insight into the evolution of Asteraceae family and artemisinin biosynthesis.</title>
        <authorList>
            <person name="Shen Q."/>
            <person name="Zhang L."/>
            <person name="Liao Z."/>
            <person name="Wang S."/>
            <person name="Yan T."/>
            <person name="Shi P."/>
            <person name="Liu M."/>
            <person name="Fu X."/>
            <person name="Pan Q."/>
            <person name="Wang Y."/>
            <person name="Lv Z."/>
            <person name="Lu X."/>
            <person name="Zhang F."/>
            <person name="Jiang W."/>
            <person name="Ma Y."/>
            <person name="Chen M."/>
            <person name="Hao X."/>
            <person name="Li L."/>
            <person name="Tang Y."/>
            <person name="Lv G."/>
            <person name="Zhou Y."/>
            <person name="Sun X."/>
            <person name="Brodelius P.E."/>
            <person name="Rose J.K.C."/>
            <person name="Tang K."/>
        </authorList>
    </citation>
    <scope>NUCLEOTIDE SEQUENCE [LARGE SCALE GENOMIC DNA]</scope>
    <source>
        <strain evidence="3">cv. Huhao1</strain>
        <tissue evidence="2">Leaf</tissue>
    </source>
</reference>
<proteinExistence type="predicted"/>
<keyword evidence="3" id="KW-1185">Reference proteome</keyword>
<dbReference type="AlphaFoldDB" id="A0A2U1PYR4"/>
<accession>A0A2U1PYR4</accession>
<feature type="compositionally biased region" description="Basic residues" evidence="1">
    <location>
        <begin position="1"/>
        <end position="16"/>
    </location>
</feature>
<protein>
    <recommendedName>
        <fullName evidence="4">Helitron helicase-like domain-containing protein</fullName>
    </recommendedName>
</protein>
<dbReference type="STRING" id="35608.A0A2U1PYR4"/>
<name>A0A2U1PYR4_ARTAN</name>
<evidence type="ECO:0000313" key="3">
    <source>
        <dbReference type="Proteomes" id="UP000245207"/>
    </source>
</evidence>
<evidence type="ECO:0008006" key="4">
    <source>
        <dbReference type="Google" id="ProtNLM"/>
    </source>
</evidence>
<evidence type="ECO:0000313" key="2">
    <source>
        <dbReference type="EMBL" id="PWA90919.1"/>
    </source>
</evidence>
<feature type="region of interest" description="Disordered" evidence="1">
    <location>
        <begin position="430"/>
        <end position="451"/>
    </location>
</feature>
<dbReference type="PANTHER" id="PTHR45786">
    <property type="entry name" value="DNA BINDING PROTEIN-LIKE"/>
    <property type="match status" value="1"/>
</dbReference>
<dbReference type="PANTHER" id="PTHR45786:SF74">
    <property type="entry name" value="ATP-DEPENDENT DNA HELICASE"/>
    <property type="match status" value="1"/>
</dbReference>
<sequence>MEILGKRKAIQTKRPAKSSLGKENVLQETPTKTPAAKKRASLAEILNYDPLTTTIDVNDGFHHVRPTTPVISSRNVIAVNPVPANVNSRSPSPALTPSFTPFQVSNRSNGNDTQWNATATPSTTISLATSTANVPPNASHRRIPPLITHVSNITNVSSVVAPTTGISPEPINTPVNNGQTKNSAFSTDNGGTTCVTSNSTQVTPVATLRKRQSPLSNVSTVTFQTPVVRQVNQRPRRPQTSGLTNTIPTLSTQKSIYETGESLRKTKKSKRPTLQSRSPIVFDLDDDGHVRKMYDNGSASASFGRSNSKNPIDQNIINEVKDVSDESSDLVKKFRRARDRYTENNEQNIRIKLVAKRGKDGRQYTLPTANEVDGLIVGDLDCCAEDRDIVIEKFGEGLQRINIFHPMYLPLQYPLLMPCAQDGYYLGIPHRKTSGKQTTRNTSEQHDDEKKEKIVSMREWFAYQIQDRPNKENLFVRGGRLFQ</sequence>
<dbReference type="EMBL" id="PKPP01000588">
    <property type="protein sequence ID" value="PWA90919.1"/>
    <property type="molecule type" value="Genomic_DNA"/>
</dbReference>
<dbReference type="OrthoDB" id="2272314at2759"/>
<evidence type="ECO:0000256" key="1">
    <source>
        <dbReference type="SAM" id="MobiDB-lite"/>
    </source>
</evidence>